<evidence type="ECO:0000313" key="9">
    <source>
        <dbReference type="Proteomes" id="UP000186804"/>
    </source>
</evidence>
<feature type="domain" description="AP complex mu/sigma subunit" evidence="7">
    <location>
        <begin position="1"/>
        <end position="136"/>
    </location>
</feature>
<name>A0A1J4MRK7_9CRYT</name>
<keyword evidence="5 6" id="KW-0472">Membrane</keyword>
<comment type="caution">
    <text evidence="8">The sequence shown here is derived from an EMBL/GenBank/DDBJ whole genome shotgun (WGS) entry which is preliminary data.</text>
</comment>
<reference evidence="8 9" key="1">
    <citation type="submission" date="2016-10" db="EMBL/GenBank/DDBJ databases">
        <title>Reductive evolution of mitochondrial metabolism and differential evolution of invasion-related proteins in Cryptosporidium.</title>
        <authorList>
            <person name="Liu S."/>
            <person name="Roellig D.M."/>
            <person name="Guo Y."/>
            <person name="Li N."/>
            <person name="Frace M.A."/>
            <person name="Tang K."/>
            <person name="Zhang L."/>
            <person name="Feng Y."/>
            <person name="Xiao L."/>
        </authorList>
    </citation>
    <scope>NUCLEOTIDE SEQUENCE [LARGE SCALE GENOMIC DNA]</scope>
    <source>
        <strain evidence="8">30847</strain>
    </source>
</reference>
<keyword evidence="3 6" id="KW-0813">Transport</keyword>
<evidence type="ECO:0000313" key="8">
    <source>
        <dbReference type="EMBL" id="OII76695.1"/>
    </source>
</evidence>
<dbReference type="InterPro" id="IPR022775">
    <property type="entry name" value="AP_mu_sigma_su"/>
</dbReference>
<evidence type="ECO:0000256" key="3">
    <source>
        <dbReference type="ARBA" id="ARBA00022448"/>
    </source>
</evidence>
<dbReference type="PANTHER" id="PTHR11753">
    <property type="entry name" value="ADAPTOR COMPLEXES SMALL SUBUNIT FAMILY"/>
    <property type="match status" value="1"/>
</dbReference>
<evidence type="ECO:0000256" key="2">
    <source>
        <dbReference type="ARBA" id="ARBA00006972"/>
    </source>
</evidence>
<sequence length="138" mass="16470">MIHFLLLQNIKGRTRFARWYTILTYKERKYLEEEIQIKIANIENQNISYFNIGNKKIVYKRFSNIYIIVGIDNNDNYLFASCLIQLIAEITQKRLQRISEIDIVYQSKRFSAIIDEIVMGGEVIDISMPNILKRLRYI</sequence>
<evidence type="ECO:0000256" key="1">
    <source>
        <dbReference type="ARBA" id="ARBA00004308"/>
    </source>
</evidence>
<comment type="subcellular location">
    <subcellularLocation>
        <location evidence="1">Endomembrane system</location>
    </subcellularLocation>
</comment>
<gene>
    <name evidence="8" type="ORF">cand_028160</name>
</gene>
<dbReference type="InterPro" id="IPR011012">
    <property type="entry name" value="Longin-like_dom_sf"/>
</dbReference>
<dbReference type="InterPro" id="IPR016635">
    <property type="entry name" value="AP_complex_ssu"/>
</dbReference>
<dbReference type="EMBL" id="LRBS01000053">
    <property type="protein sequence ID" value="OII76695.1"/>
    <property type="molecule type" value="Genomic_DNA"/>
</dbReference>
<protein>
    <recommendedName>
        <fullName evidence="6">AP complex subunit sigma</fullName>
    </recommendedName>
</protein>
<comment type="similarity">
    <text evidence="2 6">Belongs to the adaptor complexes small subunit family.</text>
</comment>
<dbReference type="GeneID" id="92367000"/>
<dbReference type="Pfam" id="PF01217">
    <property type="entry name" value="Clat_adaptor_s"/>
    <property type="match status" value="1"/>
</dbReference>
<dbReference type="GO" id="GO:0006886">
    <property type="term" value="P:intracellular protein transport"/>
    <property type="evidence" value="ECO:0007669"/>
    <property type="project" value="UniProtKB-UniRule"/>
</dbReference>
<dbReference type="GO" id="GO:0012505">
    <property type="term" value="C:endomembrane system"/>
    <property type="evidence" value="ECO:0007669"/>
    <property type="project" value="UniProtKB-SubCell"/>
</dbReference>
<proteinExistence type="inferred from homology"/>
<organism evidence="8 9">
    <name type="scientific">Cryptosporidium andersoni</name>
    <dbReference type="NCBI Taxonomy" id="117008"/>
    <lineage>
        <taxon>Eukaryota</taxon>
        <taxon>Sar</taxon>
        <taxon>Alveolata</taxon>
        <taxon>Apicomplexa</taxon>
        <taxon>Conoidasida</taxon>
        <taxon>Coccidia</taxon>
        <taxon>Eucoccidiorida</taxon>
        <taxon>Eimeriorina</taxon>
        <taxon>Cryptosporidiidae</taxon>
        <taxon>Cryptosporidium</taxon>
    </lineage>
</organism>
<dbReference type="RefSeq" id="XP_067068541.1">
    <property type="nucleotide sequence ID" value="XM_067213044.1"/>
</dbReference>
<dbReference type="OrthoDB" id="371463at2759"/>
<accession>A0A1J4MRK7</accession>
<dbReference type="VEuPathDB" id="CryptoDB:cand_028160"/>
<evidence type="ECO:0000256" key="6">
    <source>
        <dbReference type="PIRNR" id="PIRNR015588"/>
    </source>
</evidence>
<dbReference type="Proteomes" id="UP000186804">
    <property type="component" value="Unassembled WGS sequence"/>
</dbReference>
<keyword evidence="9" id="KW-1185">Reference proteome</keyword>
<evidence type="ECO:0000259" key="7">
    <source>
        <dbReference type="Pfam" id="PF01217"/>
    </source>
</evidence>
<dbReference type="Gene3D" id="3.30.450.60">
    <property type="match status" value="1"/>
</dbReference>
<dbReference type="SUPFAM" id="SSF64356">
    <property type="entry name" value="SNARE-like"/>
    <property type="match status" value="1"/>
</dbReference>
<keyword evidence="4 6" id="KW-0653">Protein transport</keyword>
<evidence type="ECO:0000256" key="5">
    <source>
        <dbReference type="ARBA" id="ARBA00023136"/>
    </source>
</evidence>
<evidence type="ECO:0000256" key="4">
    <source>
        <dbReference type="ARBA" id="ARBA00022927"/>
    </source>
</evidence>
<dbReference type="AlphaFoldDB" id="A0A1J4MRK7"/>
<dbReference type="PIRSF" id="PIRSF015588">
    <property type="entry name" value="AP_complex_sigma"/>
    <property type="match status" value="1"/>
</dbReference>